<name>A0ABU6R5B5_9FABA</name>
<dbReference type="Proteomes" id="UP001341840">
    <property type="component" value="Unassembled WGS sequence"/>
</dbReference>
<gene>
    <name evidence="1" type="ORF">PIB30_008281</name>
</gene>
<proteinExistence type="predicted"/>
<protein>
    <submittedName>
        <fullName evidence="1">Uncharacterized protein</fullName>
    </submittedName>
</protein>
<organism evidence="1 2">
    <name type="scientific">Stylosanthes scabra</name>
    <dbReference type="NCBI Taxonomy" id="79078"/>
    <lineage>
        <taxon>Eukaryota</taxon>
        <taxon>Viridiplantae</taxon>
        <taxon>Streptophyta</taxon>
        <taxon>Embryophyta</taxon>
        <taxon>Tracheophyta</taxon>
        <taxon>Spermatophyta</taxon>
        <taxon>Magnoliopsida</taxon>
        <taxon>eudicotyledons</taxon>
        <taxon>Gunneridae</taxon>
        <taxon>Pentapetalae</taxon>
        <taxon>rosids</taxon>
        <taxon>fabids</taxon>
        <taxon>Fabales</taxon>
        <taxon>Fabaceae</taxon>
        <taxon>Papilionoideae</taxon>
        <taxon>50 kb inversion clade</taxon>
        <taxon>dalbergioids sensu lato</taxon>
        <taxon>Dalbergieae</taxon>
        <taxon>Pterocarpus clade</taxon>
        <taxon>Stylosanthes</taxon>
    </lineage>
</organism>
<comment type="caution">
    <text evidence="1">The sequence shown here is derived from an EMBL/GenBank/DDBJ whole genome shotgun (WGS) entry which is preliminary data.</text>
</comment>
<evidence type="ECO:0000313" key="1">
    <source>
        <dbReference type="EMBL" id="MED6119062.1"/>
    </source>
</evidence>
<sequence>MEGERVLGNGVEGVNSDAVFEAIIEEASKGIKEMKKMDIGSVVNNVTNDTMSNDDILSGLILERDVAHFSSGPRELDPMVRVLLGPVQDDERNSGPGPIMVADLVHSHGPNSGIRSASDSGLMRGMDPINLNSVGARVGGEENPLEGNEQHVDSITSGSDYSCPFPPGFGHCAAGHVHRNGIKNPLDLDPSEVEDRDEVLSSGLRELGSDENVFVPSSLLSPVCEARRVIRVCEDGGLCFHQKEKKLIELKLADVDERTGVNSYNLRSKRSRGTMVKYRDAGVGSRIEFQSPGVNEELR</sequence>
<evidence type="ECO:0000313" key="2">
    <source>
        <dbReference type="Proteomes" id="UP001341840"/>
    </source>
</evidence>
<accession>A0ABU6R5B5</accession>
<keyword evidence="2" id="KW-1185">Reference proteome</keyword>
<dbReference type="EMBL" id="JASCZI010030226">
    <property type="protein sequence ID" value="MED6119062.1"/>
    <property type="molecule type" value="Genomic_DNA"/>
</dbReference>
<reference evidence="1 2" key="1">
    <citation type="journal article" date="2023" name="Plants (Basel)">
        <title>Bridging the Gap: Combining Genomics and Transcriptomics Approaches to Understand Stylosanthes scabra, an Orphan Legume from the Brazilian Caatinga.</title>
        <authorList>
            <person name="Ferreira-Neto J.R.C."/>
            <person name="da Silva M.D."/>
            <person name="Binneck E."/>
            <person name="de Melo N.F."/>
            <person name="da Silva R.H."/>
            <person name="de Melo A.L.T.M."/>
            <person name="Pandolfi V."/>
            <person name="Bustamante F.O."/>
            <person name="Brasileiro-Vidal A.C."/>
            <person name="Benko-Iseppon A.M."/>
        </authorList>
    </citation>
    <scope>NUCLEOTIDE SEQUENCE [LARGE SCALE GENOMIC DNA]</scope>
    <source>
        <tissue evidence="1">Leaves</tissue>
    </source>
</reference>